<sequence length="298" mass="33906">MWKSSRQKMTQKALRFLHRFPRGHRLVVLGMAMRRRIREDAVTAWASKLTLYLLLSIFPFLIFLMELLKVTALQDPLITQELLGIFPMEVVAFVQYVLEDLQTSIRSSGGVLSVSILASLWAASRGIMVLVDCLNRTYRSVESRSYLFLRLLSLVYTLALVLLLLVVFTLVIFGNNLTQFILGHVSLPVKFEVLFGSLRFLVTLLFFWLFFLLLYATTPYRKAPLREVLPGAVFSTLGWFGASFAFSYYIRYSTTISYMYGSLGGLVLLMVWLYISSVTIIVGGTLNAAILEEKKEST</sequence>
<accession>A0A7X5HX91</accession>
<comment type="subcellular location">
    <subcellularLocation>
        <location evidence="1">Cell membrane</location>
        <topology evidence="1">Multi-pass membrane protein</topology>
    </subcellularLocation>
</comment>
<evidence type="ECO:0000313" key="7">
    <source>
        <dbReference type="EMBL" id="NDL68320.1"/>
    </source>
</evidence>
<evidence type="ECO:0000256" key="1">
    <source>
        <dbReference type="ARBA" id="ARBA00004651"/>
    </source>
</evidence>
<comment type="caution">
    <text evidence="7">The sequence shown here is derived from an EMBL/GenBank/DDBJ whole genome shotgun (WGS) entry which is preliminary data.</text>
</comment>
<evidence type="ECO:0000256" key="4">
    <source>
        <dbReference type="ARBA" id="ARBA00022989"/>
    </source>
</evidence>
<dbReference type="NCBIfam" id="TIGR00765">
    <property type="entry name" value="yihY_not_rbn"/>
    <property type="match status" value="1"/>
</dbReference>
<evidence type="ECO:0000313" key="8">
    <source>
        <dbReference type="Proteomes" id="UP000461585"/>
    </source>
</evidence>
<keyword evidence="8" id="KW-1185">Reference proteome</keyword>
<keyword evidence="2" id="KW-1003">Cell membrane</keyword>
<dbReference type="EMBL" id="JAAEEH010000034">
    <property type="protein sequence ID" value="NDL68320.1"/>
    <property type="molecule type" value="Genomic_DNA"/>
</dbReference>
<dbReference type="Pfam" id="PF03631">
    <property type="entry name" value="Virul_fac_BrkB"/>
    <property type="match status" value="1"/>
</dbReference>
<reference evidence="7 8" key="1">
    <citation type="submission" date="2020-01" db="EMBL/GenBank/DDBJ databases">
        <title>Anaeroalcalibacter tamaniensis gen. nov., sp. nov., moderately halophilic strictly anaerobic fermenter bacterium from mud volcano of Taman peninsula.</title>
        <authorList>
            <person name="Frolova A."/>
            <person name="Merkel A.Y."/>
            <person name="Slobodkin A.I."/>
        </authorList>
    </citation>
    <scope>NUCLEOTIDE SEQUENCE [LARGE SCALE GENOMIC DNA]</scope>
    <source>
        <strain evidence="7 8">F-3ap</strain>
    </source>
</reference>
<dbReference type="InterPro" id="IPR017039">
    <property type="entry name" value="Virul_fac_BrkB"/>
</dbReference>
<evidence type="ECO:0000256" key="6">
    <source>
        <dbReference type="SAM" id="Phobius"/>
    </source>
</evidence>
<dbReference type="Proteomes" id="UP000461585">
    <property type="component" value="Unassembled WGS sequence"/>
</dbReference>
<keyword evidence="3 6" id="KW-0812">Transmembrane</keyword>
<feature type="transmembrane region" description="Helical" evidence="6">
    <location>
        <begin position="193"/>
        <end position="216"/>
    </location>
</feature>
<dbReference type="AlphaFoldDB" id="A0A7X5HX91"/>
<keyword evidence="4 6" id="KW-1133">Transmembrane helix</keyword>
<dbReference type="PANTHER" id="PTHR30213">
    <property type="entry name" value="INNER MEMBRANE PROTEIN YHJD"/>
    <property type="match status" value="1"/>
</dbReference>
<feature type="transmembrane region" description="Helical" evidence="6">
    <location>
        <begin position="110"/>
        <end position="135"/>
    </location>
</feature>
<dbReference type="GO" id="GO:0005886">
    <property type="term" value="C:plasma membrane"/>
    <property type="evidence" value="ECO:0007669"/>
    <property type="project" value="UniProtKB-SubCell"/>
</dbReference>
<name>A0A7X5HX91_9FIRM</name>
<evidence type="ECO:0000256" key="2">
    <source>
        <dbReference type="ARBA" id="ARBA00022475"/>
    </source>
</evidence>
<dbReference type="PIRSF" id="PIRSF035875">
    <property type="entry name" value="RNase_BN"/>
    <property type="match status" value="1"/>
</dbReference>
<evidence type="ECO:0000256" key="5">
    <source>
        <dbReference type="ARBA" id="ARBA00023136"/>
    </source>
</evidence>
<dbReference type="RefSeq" id="WP_162371043.1">
    <property type="nucleotide sequence ID" value="NZ_JAAEEH010000034.1"/>
</dbReference>
<proteinExistence type="predicted"/>
<feature type="transmembrane region" description="Helical" evidence="6">
    <location>
        <begin position="270"/>
        <end position="291"/>
    </location>
</feature>
<gene>
    <name evidence="7" type="ORF">GXN74_11265</name>
</gene>
<feature type="transmembrane region" description="Helical" evidence="6">
    <location>
        <begin position="147"/>
        <end position="173"/>
    </location>
</feature>
<keyword evidence="5 6" id="KW-0472">Membrane</keyword>
<feature type="transmembrane region" description="Helical" evidence="6">
    <location>
        <begin position="228"/>
        <end position="250"/>
    </location>
</feature>
<organism evidence="7 8">
    <name type="scientific">Anaerotalea alkaliphila</name>
    <dbReference type="NCBI Taxonomy" id="2662126"/>
    <lineage>
        <taxon>Bacteria</taxon>
        <taxon>Bacillati</taxon>
        <taxon>Bacillota</taxon>
        <taxon>Clostridia</taxon>
        <taxon>Eubacteriales</taxon>
        <taxon>Anaerotalea</taxon>
    </lineage>
</organism>
<dbReference type="PANTHER" id="PTHR30213:SF0">
    <property type="entry name" value="UPF0761 MEMBRANE PROTEIN YIHY"/>
    <property type="match status" value="1"/>
</dbReference>
<feature type="transmembrane region" description="Helical" evidence="6">
    <location>
        <begin position="49"/>
        <end position="68"/>
    </location>
</feature>
<protein>
    <submittedName>
        <fullName evidence="7">YihY/virulence factor BrkB family protein</fullName>
    </submittedName>
</protein>
<evidence type="ECO:0000256" key="3">
    <source>
        <dbReference type="ARBA" id="ARBA00022692"/>
    </source>
</evidence>